<accession>A0A8R1DRQ4</accession>
<dbReference type="InterPro" id="IPR004493">
    <property type="entry name" value="Leu-tRNA-synth_Ia_arc/euk"/>
</dbReference>
<dbReference type="GO" id="GO:0006429">
    <property type="term" value="P:leucyl-tRNA aminoacylation"/>
    <property type="evidence" value="ECO:0007669"/>
    <property type="project" value="InterPro"/>
</dbReference>
<dbReference type="PANTHER" id="PTHR45794:SF1">
    <property type="entry name" value="LEUCINE--TRNA LIGASE, CYTOPLASMIC"/>
    <property type="match status" value="1"/>
</dbReference>
<feature type="domain" description="Methionyl/Valyl/Leucyl/Isoleucyl-tRNA synthetase anticodon-binding" evidence="8">
    <location>
        <begin position="243"/>
        <end position="361"/>
    </location>
</feature>
<dbReference type="FunFam" id="1.10.730.10:FF:000020">
    <property type="entry name" value="Leucine--tRNA ligase cytoplasmic"/>
    <property type="match status" value="1"/>
</dbReference>
<evidence type="ECO:0000259" key="9">
    <source>
        <dbReference type="Pfam" id="PF09334"/>
    </source>
</evidence>
<feature type="domain" description="Methionyl/Leucyl tRNA synthetase" evidence="9">
    <location>
        <begin position="108"/>
        <end position="205"/>
    </location>
</feature>
<evidence type="ECO:0000313" key="12">
    <source>
        <dbReference type="EnsemblMetazoa" id="CJA08922.1"/>
    </source>
</evidence>
<evidence type="ECO:0000256" key="2">
    <source>
        <dbReference type="ARBA" id="ARBA00022598"/>
    </source>
</evidence>
<reference evidence="12" key="2">
    <citation type="submission" date="2022-06" db="UniProtKB">
        <authorList>
            <consortium name="EnsemblMetazoa"/>
        </authorList>
    </citation>
    <scope>IDENTIFICATION</scope>
    <source>
        <strain evidence="12">DF5081</strain>
    </source>
</reference>
<dbReference type="InterPro" id="IPR009080">
    <property type="entry name" value="tRNAsynth_Ia_anticodon-bd"/>
</dbReference>
<evidence type="ECO:0000256" key="5">
    <source>
        <dbReference type="ARBA" id="ARBA00022917"/>
    </source>
</evidence>
<keyword evidence="4 7" id="KW-0067">ATP-binding</keyword>
<dbReference type="InterPro" id="IPR015413">
    <property type="entry name" value="Methionyl/Leucyl_tRNA_Synth"/>
</dbReference>
<dbReference type="Pfam" id="PF22947">
    <property type="entry name" value="ULD_3"/>
    <property type="match status" value="1"/>
</dbReference>
<keyword evidence="6 7" id="KW-0030">Aminoacyl-tRNA synthetase</keyword>
<dbReference type="InterPro" id="IPR054509">
    <property type="entry name" value="LARS1_ULD"/>
</dbReference>
<name>A0A8R1DRQ4_CAEJA</name>
<keyword evidence="3 7" id="KW-0547">Nucleotide-binding</keyword>
<keyword evidence="5 7" id="KW-0648">Protein biosynthesis</keyword>
<evidence type="ECO:0000256" key="4">
    <source>
        <dbReference type="ARBA" id="ARBA00022840"/>
    </source>
</evidence>
<dbReference type="Pfam" id="PF24810">
    <property type="entry name" value="RBD_LARS1"/>
    <property type="match status" value="1"/>
</dbReference>
<dbReference type="PANTHER" id="PTHR45794">
    <property type="entry name" value="LEUCYL-TRNA SYNTHETASE"/>
    <property type="match status" value="1"/>
</dbReference>
<feature type="domain" description="Leucine--tRNA ligase RagD-binding" evidence="11">
    <location>
        <begin position="390"/>
        <end position="460"/>
    </location>
</feature>
<evidence type="ECO:0000256" key="6">
    <source>
        <dbReference type="ARBA" id="ARBA00023146"/>
    </source>
</evidence>
<dbReference type="CDD" id="cd07959">
    <property type="entry name" value="Anticodon_Ia_Leu_AEc"/>
    <property type="match status" value="1"/>
</dbReference>
<dbReference type="InterPro" id="IPR014729">
    <property type="entry name" value="Rossmann-like_a/b/a_fold"/>
</dbReference>
<evidence type="ECO:0000256" key="1">
    <source>
        <dbReference type="ARBA" id="ARBA00005594"/>
    </source>
</evidence>
<dbReference type="InterPro" id="IPR013155">
    <property type="entry name" value="M/V/L/I-tRNA-synth_anticd-bd"/>
</dbReference>
<evidence type="ECO:0000259" key="10">
    <source>
        <dbReference type="Pfam" id="PF22947"/>
    </source>
</evidence>
<organism evidence="12 13">
    <name type="scientific">Caenorhabditis japonica</name>
    <dbReference type="NCBI Taxonomy" id="281687"/>
    <lineage>
        <taxon>Eukaryota</taxon>
        <taxon>Metazoa</taxon>
        <taxon>Ecdysozoa</taxon>
        <taxon>Nematoda</taxon>
        <taxon>Chromadorea</taxon>
        <taxon>Rhabditida</taxon>
        <taxon>Rhabditina</taxon>
        <taxon>Rhabditomorpha</taxon>
        <taxon>Rhabditoidea</taxon>
        <taxon>Rhabditidae</taxon>
        <taxon>Peloderinae</taxon>
        <taxon>Caenorhabditis</taxon>
    </lineage>
</organism>
<evidence type="ECO:0000256" key="7">
    <source>
        <dbReference type="RuleBase" id="RU363039"/>
    </source>
</evidence>
<evidence type="ECO:0008006" key="14">
    <source>
        <dbReference type="Google" id="ProtNLM"/>
    </source>
</evidence>
<dbReference type="Pfam" id="PF08264">
    <property type="entry name" value="Anticodon_1"/>
    <property type="match status" value="1"/>
</dbReference>
<dbReference type="SUPFAM" id="SSF52374">
    <property type="entry name" value="Nucleotidylyl transferase"/>
    <property type="match status" value="1"/>
</dbReference>
<dbReference type="Proteomes" id="UP000005237">
    <property type="component" value="Unassembled WGS sequence"/>
</dbReference>
<dbReference type="GO" id="GO:0004823">
    <property type="term" value="F:leucine-tRNA ligase activity"/>
    <property type="evidence" value="ECO:0007669"/>
    <property type="project" value="InterPro"/>
</dbReference>
<sequence length="631" mass="71478">MSRTRRGLASTVDWLHEYALSRSYGLGTKIPWDPKYLIESLSDSTIYNAYYTVSHLLHQGALDGSVVGPAGIKAEQMTEAVWDYVFRGNAYDSKTMPVEEEKLKKLRKEFTYWYPIDMRASGKDLIGNHLTYLLFNHATIWKNDPSRWPKGIRTNGHLLLNNEKMSKSTGNFMTLSEAIDTFSADGMRLSLADAGDGLEDANFVYAMADAAILRLFNMIEWIKEMIEQRDNGLLRKDASKFADRVFANEMNSLIQATEKHYQATNFKEALKTGFFEYQAIRDIYREFCSGIDEPMSESLVFRFIETQMIILSPICPHIGEYVWQLLKKDGLIVNATWPTTESVDEKLAIGSRFITDAVTEFRARLKTYLQPKKKAVKEGVQVPTEAVIYVAKEYPLWQKTILDILENQAKTNNGVLPDNKAISQLIGKEESLKKFAKKAMPFVQMIKERFEQKGVSALASSSPIDQTGILNENIDFIMNALDLDRLQIRHTDEQGIDANIVETTVPLAPVLSFLPSRPSVEIVARNVQICNGMFDVPVPIVDGDTVAMIVRKLRRISKAIKPKFEVNLWRYNDATWGDRKLISCLSPFSENTKLTDQDVFHLDGNVVTVTASAEKHELGKTIVYSAMVPEN</sequence>
<dbReference type="Gene3D" id="1.10.730.10">
    <property type="entry name" value="Isoleucyl-tRNA Synthetase, Domain 1"/>
    <property type="match status" value="1"/>
</dbReference>
<evidence type="ECO:0000259" key="8">
    <source>
        <dbReference type="Pfam" id="PF08264"/>
    </source>
</evidence>
<evidence type="ECO:0000256" key="3">
    <source>
        <dbReference type="ARBA" id="ARBA00022741"/>
    </source>
</evidence>
<comment type="similarity">
    <text evidence="1 7">Belongs to the class-I aminoacyl-tRNA synthetase family.</text>
</comment>
<evidence type="ECO:0000259" key="11">
    <source>
        <dbReference type="Pfam" id="PF24810"/>
    </source>
</evidence>
<protein>
    <recommendedName>
        <fullName evidence="14">Leucyl-tRNA synthetase</fullName>
    </recommendedName>
</protein>
<dbReference type="SUPFAM" id="SSF47323">
    <property type="entry name" value="Anticodon-binding domain of a subclass of class I aminoacyl-tRNA synthetases"/>
    <property type="match status" value="1"/>
</dbReference>
<dbReference type="AlphaFoldDB" id="A0A8R1DRQ4"/>
<reference evidence="13" key="1">
    <citation type="submission" date="2010-08" db="EMBL/GenBank/DDBJ databases">
        <authorList>
            <consortium name="Caenorhabditis japonica Sequencing Consortium"/>
            <person name="Wilson R.K."/>
        </authorList>
    </citation>
    <scope>NUCLEOTIDE SEQUENCE [LARGE SCALE GENOMIC DNA]</scope>
    <source>
        <strain evidence="13">DF5081</strain>
    </source>
</reference>
<feature type="domain" description="Leucine--tRNA ligase ubiquitin-like" evidence="10">
    <location>
        <begin position="517"/>
        <end position="625"/>
    </location>
</feature>
<proteinExistence type="inferred from homology"/>
<dbReference type="InterPro" id="IPR055416">
    <property type="entry name" value="RBD_LARS1"/>
</dbReference>
<dbReference type="Pfam" id="PF09334">
    <property type="entry name" value="tRNA-synt_1g"/>
    <property type="match status" value="1"/>
</dbReference>
<evidence type="ECO:0000313" key="13">
    <source>
        <dbReference type="Proteomes" id="UP000005237"/>
    </source>
</evidence>
<dbReference type="EnsemblMetazoa" id="CJA08922.1">
    <property type="protein sequence ID" value="CJA08922.1"/>
    <property type="gene ID" value="WBGene00128125"/>
</dbReference>
<keyword evidence="13" id="KW-1185">Reference proteome</keyword>
<dbReference type="GO" id="GO:0005524">
    <property type="term" value="F:ATP binding"/>
    <property type="evidence" value="ECO:0007669"/>
    <property type="project" value="UniProtKB-KW"/>
</dbReference>
<dbReference type="Gene3D" id="3.40.50.620">
    <property type="entry name" value="HUPs"/>
    <property type="match status" value="1"/>
</dbReference>
<keyword evidence="2 7" id="KW-0436">Ligase</keyword>